<feature type="domain" description="C2H2-type" evidence="13">
    <location>
        <begin position="92"/>
        <end position="121"/>
    </location>
</feature>
<keyword evidence="6" id="KW-0805">Transcription regulation</keyword>
<feature type="domain" description="C2H2-type" evidence="13">
    <location>
        <begin position="63"/>
        <end position="92"/>
    </location>
</feature>
<protein>
    <recommendedName>
        <fullName evidence="13">C2H2-type domain-containing protein</fullName>
    </recommendedName>
</protein>
<keyword evidence="7" id="KW-0238">DNA-binding</keyword>
<organism evidence="14 15">
    <name type="scientific">Asparagus officinalis</name>
    <name type="common">Garden asparagus</name>
    <dbReference type="NCBI Taxonomy" id="4686"/>
    <lineage>
        <taxon>Eukaryota</taxon>
        <taxon>Viridiplantae</taxon>
        <taxon>Streptophyta</taxon>
        <taxon>Embryophyta</taxon>
        <taxon>Tracheophyta</taxon>
        <taxon>Spermatophyta</taxon>
        <taxon>Magnoliopsida</taxon>
        <taxon>Liliopsida</taxon>
        <taxon>Asparagales</taxon>
        <taxon>Asparagaceae</taxon>
        <taxon>Asparagoideae</taxon>
        <taxon>Asparagus</taxon>
    </lineage>
</organism>
<proteinExistence type="predicted"/>
<evidence type="ECO:0000259" key="13">
    <source>
        <dbReference type="PROSITE" id="PS50157"/>
    </source>
</evidence>
<keyword evidence="2" id="KW-0479">Metal-binding</keyword>
<evidence type="ECO:0000256" key="10">
    <source>
        <dbReference type="ARBA" id="ARBA00023242"/>
    </source>
</evidence>
<dbReference type="SUPFAM" id="SSF57667">
    <property type="entry name" value="beta-beta-alpha zinc fingers"/>
    <property type="match status" value="4"/>
</dbReference>
<evidence type="ECO:0000256" key="1">
    <source>
        <dbReference type="ARBA" id="ARBA00004123"/>
    </source>
</evidence>
<evidence type="ECO:0000256" key="4">
    <source>
        <dbReference type="ARBA" id="ARBA00022771"/>
    </source>
</evidence>
<keyword evidence="9" id="KW-0804">Transcription</keyword>
<evidence type="ECO:0000256" key="2">
    <source>
        <dbReference type="ARBA" id="ARBA00022723"/>
    </source>
</evidence>
<dbReference type="FunFam" id="3.30.160.60:FF:000071">
    <property type="entry name" value="Putative zinc finger protein 143"/>
    <property type="match status" value="1"/>
</dbReference>
<feature type="domain" description="C2H2-type" evidence="13">
    <location>
        <begin position="122"/>
        <end position="151"/>
    </location>
</feature>
<dbReference type="Pfam" id="PF00096">
    <property type="entry name" value="zf-C2H2"/>
    <property type="match status" value="4"/>
</dbReference>
<evidence type="ECO:0000256" key="7">
    <source>
        <dbReference type="ARBA" id="ARBA00023125"/>
    </source>
</evidence>
<dbReference type="GO" id="GO:0000785">
    <property type="term" value="C:chromatin"/>
    <property type="evidence" value="ECO:0007669"/>
    <property type="project" value="TreeGrafter"/>
</dbReference>
<dbReference type="GO" id="GO:0000978">
    <property type="term" value="F:RNA polymerase II cis-regulatory region sequence-specific DNA binding"/>
    <property type="evidence" value="ECO:0007669"/>
    <property type="project" value="TreeGrafter"/>
</dbReference>
<dbReference type="Proteomes" id="UP000243459">
    <property type="component" value="Chromosome 4"/>
</dbReference>
<dbReference type="PROSITE" id="PS00028">
    <property type="entry name" value="ZINC_FINGER_C2H2_1"/>
    <property type="match status" value="5"/>
</dbReference>
<evidence type="ECO:0000256" key="11">
    <source>
        <dbReference type="PROSITE-ProRule" id="PRU00042"/>
    </source>
</evidence>
<evidence type="ECO:0000256" key="6">
    <source>
        <dbReference type="ARBA" id="ARBA00023015"/>
    </source>
</evidence>
<sequence>MRSKAPSAVRWFKDWVPQNLILSGGECSLLKWVTEDTMQSLKDNQKVPEKQAPEPESTTEVLFLCSYEGCGRTFLDIGTLRKHAHTHGERQYVCHYDGCGKKFLDSSKLKRHFLTHTGERHFICPHPGCGKAFSLDFNLRSHMKIHSPENYHVCPYKDCGKKYTHENKLNAHIKAHHGKSTGAETVKHSTQVLDKIQNALKNPAALHGSASSDRPFACPYEGCGKDYIHEYKLNLHLKKEHPDHNLEENGKHHAPTADFDIDESSEQDTLMKKLNVLKSIKRNRPSPIQQKPPSKVPRQKSSSSAPRDIDMVKKSWPIKDMYEEDSEETEEDKEDLENVDDEETEDED</sequence>
<dbReference type="Gramene" id="ONK72988">
    <property type="protein sequence ID" value="ONK72988"/>
    <property type="gene ID" value="A4U43_C04F25760"/>
</dbReference>
<evidence type="ECO:0000256" key="9">
    <source>
        <dbReference type="ARBA" id="ARBA00023163"/>
    </source>
</evidence>
<evidence type="ECO:0000256" key="8">
    <source>
        <dbReference type="ARBA" id="ARBA00023159"/>
    </source>
</evidence>
<feature type="domain" description="C2H2-type" evidence="13">
    <location>
        <begin position="152"/>
        <end position="181"/>
    </location>
</feature>
<accession>A0A5P1F3P5</accession>
<dbReference type="AlphaFoldDB" id="A0A5P1F3P5"/>
<dbReference type="InterPro" id="IPR036236">
    <property type="entry name" value="Znf_C2H2_sf"/>
</dbReference>
<dbReference type="PANTHER" id="PTHR14003:SF1">
    <property type="entry name" value="ZINC FINGER TRANSCRIPTION FACTOR YY1"/>
    <property type="match status" value="1"/>
</dbReference>
<keyword evidence="8" id="KW-0010">Activator</keyword>
<dbReference type="GO" id="GO:0045893">
    <property type="term" value="P:positive regulation of DNA-templated transcription"/>
    <property type="evidence" value="ECO:0007669"/>
    <property type="project" value="UniProtKB-ARBA"/>
</dbReference>
<dbReference type="SMART" id="SM00355">
    <property type="entry name" value="ZnF_C2H2"/>
    <property type="match status" value="5"/>
</dbReference>
<keyword evidence="5" id="KW-0862">Zinc</keyword>
<keyword evidence="3" id="KW-0677">Repeat</keyword>
<dbReference type="FunFam" id="3.30.160.60:FF:000221">
    <property type="entry name" value="Zinc finger protein 410"/>
    <property type="match status" value="1"/>
</dbReference>
<dbReference type="GO" id="GO:0031519">
    <property type="term" value="C:PcG protein complex"/>
    <property type="evidence" value="ECO:0007669"/>
    <property type="project" value="TreeGrafter"/>
</dbReference>
<dbReference type="GO" id="GO:0000981">
    <property type="term" value="F:DNA-binding transcription factor activity, RNA polymerase II-specific"/>
    <property type="evidence" value="ECO:0007669"/>
    <property type="project" value="TreeGrafter"/>
</dbReference>
<keyword evidence="10" id="KW-0539">Nucleus</keyword>
<dbReference type="EMBL" id="CM007384">
    <property type="protein sequence ID" value="ONK72988.1"/>
    <property type="molecule type" value="Genomic_DNA"/>
</dbReference>
<dbReference type="InterPro" id="IPR013087">
    <property type="entry name" value="Znf_C2H2_type"/>
</dbReference>
<dbReference type="PANTHER" id="PTHR14003">
    <property type="entry name" value="TRANSCRIPTIONAL REPRESSOR PROTEIN YY"/>
    <property type="match status" value="1"/>
</dbReference>
<feature type="region of interest" description="Disordered" evidence="12">
    <location>
        <begin position="243"/>
        <end position="348"/>
    </location>
</feature>
<name>A0A5P1F3P5_ASPOF</name>
<keyword evidence="15" id="KW-1185">Reference proteome</keyword>
<dbReference type="Gene3D" id="3.30.160.60">
    <property type="entry name" value="Classic Zinc Finger"/>
    <property type="match status" value="5"/>
</dbReference>
<evidence type="ECO:0000256" key="12">
    <source>
        <dbReference type="SAM" id="MobiDB-lite"/>
    </source>
</evidence>
<dbReference type="OMA" id="QYICHYD"/>
<evidence type="ECO:0000313" key="15">
    <source>
        <dbReference type="Proteomes" id="UP000243459"/>
    </source>
</evidence>
<evidence type="ECO:0000313" key="14">
    <source>
        <dbReference type="EMBL" id="ONK72988.1"/>
    </source>
</evidence>
<feature type="compositionally biased region" description="Acidic residues" evidence="12">
    <location>
        <begin position="322"/>
        <end position="348"/>
    </location>
</feature>
<reference evidence="15" key="1">
    <citation type="journal article" date="2017" name="Nat. Commun.">
        <title>The asparagus genome sheds light on the origin and evolution of a young Y chromosome.</title>
        <authorList>
            <person name="Harkess A."/>
            <person name="Zhou J."/>
            <person name="Xu C."/>
            <person name="Bowers J.E."/>
            <person name="Van der Hulst R."/>
            <person name="Ayyampalayam S."/>
            <person name="Mercati F."/>
            <person name="Riccardi P."/>
            <person name="McKain M.R."/>
            <person name="Kakrana A."/>
            <person name="Tang H."/>
            <person name="Ray J."/>
            <person name="Groenendijk J."/>
            <person name="Arikit S."/>
            <person name="Mathioni S.M."/>
            <person name="Nakano M."/>
            <person name="Shan H."/>
            <person name="Telgmann-Rauber A."/>
            <person name="Kanno A."/>
            <person name="Yue Z."/>
            <person name="Chen H."/>
            <person name="Li W."/>
            <person name="Chen Y."/>
            <person name="Xu X."/>
            <person name="Zhang Y."/>
            <person name="Luo S."/>
            <person name="Chen H."/>
            <person name="Gao J."/>
            <person name="Mao Z."/>
            <person name="Pires J.C."/>
            <person name="Luo M."/>
            <person name="Kudrna D."/>
            <person name="Wing R.A."/>
            <person name="Meyers B.C."/>
            <person name="Yi K."/>
            <person name="Kong H."/>
            <person name="Lavrijsen P."/>
            <person name="Sunseri F."/>
            <person name="Falavigna A."/>
            <person name="Ye Y."/>
            <person name="Leebens-Mack J.H."/>
            <person name="Chen G."/>
        </authorList>
    </citation>
    <scope>NUCLEOTIDE SEQUENCE [LARGE SCALE GENOMIC DNA]</scope>
    <source>
        <strain evidence="15">cv. DH0086</strain>
    </source>
</reference>
<evidence type="ECO:0000256" key="5">
    <source>
        <dbReference type="ARBA" id="ARBA00022833"/>
    </source>
</evidence>
<dbReference type="GO" id="GO:0008270">
    <property type="term" value="F:zinc ion binding"/>
    <property type="evidence" value="ECO:0007669"/>
    <property type="project" value="UniProtKB-KW"/>
</dbReference>
<comment type="subcellular location">
    <subcellularLocation>
        <location evidence="1">Nucleus</location>
    </subcellularLocation>
</comment>
<keyword evidence="4 11" id="KW-0863">Zinc-finger</keyword>
<feature type="domain" description="C2H2-type" evidence="13">
    <location>
        <begin position="216"/>
        <end position="249"/>
    </location>
</feature>
<dbReference type="PROSITE" id="PS50157">
    <property type="entry name" value="ZINC_FINGER_C2H2_2"/>
    <property type="match status" value="5"/>
</dbReference>
<evidence type="ECO:0000256" key="3">
    <source>
        <dbReference type="ARBA" id="ARBA00022737"/>
    </source>
</evidence>
<gene>
    <name evidence="14" type="ORF">A4U43_C04F25760</name>
</gene>
<dbReference type="GO" id="GO:0005667">
    <property type="term" value="C:transcription regulator complex"/>
    <property type="evidence" value="ECO:0007669"/>
    <property type="project" value="TreeGrafter"/>
</dbReference>